<name>A0A6J6DT02_9ZZZZ</name>
<gene>
    <name evidence="1" type="ORF">UFOPK1591_01070</name>
</gene>
<proteinExistence type="predicted"/>
<sequence>MSQMLRAGELGSDVMDWNISEPVVESRNGDIVLVRISEASSGDSASRSSLKVLLVRHGDGWVVRDITRAESK</sequence>
<dbReference type="EMBL" id="CAEZTD010000086">
    <property type="protein sequence ID" value="CAB4566626.1"/>
    <property type="molecule type" value="Genomic_DNA"/>
</dbReference>
<organism evidence="1">
    <name type="scientific">freshwater metagenome</name>
    <dbReference type="NCBI Taxonomy" id="449393"/>
    <lineage>
        <taxon>unclassified sequences</taxon>
        <taxon>metagenomes</taxon>
        <taxon>ecological metagenomes</taxon>
    </lineage>
</organism>
<protein>
    <submittedName>
        <fullName evidence="1">Unannotated protein</fullName>
    </submittedName>
</protein>
<accession>A0A6J6DT02</accession>
<evidence type="ECO:0000313" key="1">
    <source>
        <dbReference type="EMBL" id="CAB4566626.1"/>
    </source>
</evidence>
<reference evidence="1" key="1">
    <citation type="submission" date="2020-05" db="EMBL/GenBank/DDBJ databases">
        <authorList>
            <person name="Chiriac C."/>
            <person name="Salcher M."/>
            <person name="Ghai R."/>
            <person name="Kavagutti S V."/>
        </authorList>
    </citation>
    <scope>NUCLEOTIDE SEQUENCE</scope>
</reference>
<dbReference type="AlphaFoldDB" id="A0A6J6DT02"/>